<evidence type="ECO:0000256" key="1">
    <source>
        <dbReference type="SAM" id="MobiDB-lite"/>
    </source>
</evidence>
<evidence type="ECO:0000313" key="3">
    <source>
        <dbReference type="Proteomes" id="UP001219525"/>
    </source>
</evidence>
<sequence>MSDYYVQGRFYLPPRNGCLLCDCGGSTFIVNSDLRASPPAPDTLCTFKMTHETPTTIAGGVPIAVSTVAAFLAHQSDGCPTPCVISVIGNGSYIKGRQVSSEPILLQQLRPPLSALRPLSIQHQRQHSPARQPWPFNN</sequence>
<dbReference type="AlphaFoldDB" id="A0AAD6V302"/>
<comment type="caution">
    <text evidence="2">The sequence shown here is derived from an EMBL/GenBank/DDBJ whole genome shotgun (WGS) entry which is preliminary data.</text>
</comment>
<proteinExistence type="predicted"/>
<protein>
    <submittedName>
        <fullName evidence="2">Uncharacterized protein</fullName>
    </submittedName>
</protein>
<name>A0AAD6V302_9AGAR</name>
<keyword evidence="3" id="KW-1185">Reference proteome</keyword>
<organism evidence="2 3">
    <name type="scientific">Mycena pura</name>
    <dbReference type="NCBI Taxonomy" id="153505"/>
    <lineage>
        <taxon>Eukaryota</taxon>
        <taxon>Fungi</taxon>
        <taxon>Dikarya</taxon>
        <taxon>Basidiomycota</taxon>
        <taxon>Agaricomycotina</taxon>
        <taxon>Agaricomycetes</taxon>
        <taxon>Agaricomycetidae</taxon>
        <taxon>Agaricales</taxon>
        <taxon>Marasmiineae</taxon>
        <taxon>Mycenaceae</taxon>
        <taxon>Mycena</taxon>
    </lineage>
</organism>
<accession>A0AAD6V302</accession>
<dbReference type="Proteomes" id="UP001219525">
    <property type="component" value="Unassembled WGS sequence"/>
</dbReference>
<reference evidence="2" key="1">
    <citation type="submission" date="2023-03" db="EMBL/GenBank/DDBJ databases">
        <title>Massive genome expansion in bonnet fungi (Mycena s.s.) driven by repeated elements and novel gene families across ecological guilds.</title>
        <authorList>
            <consortium name="Lawrence Berkeley National Laboratory"/>
            <person name="Harder C.B."/>
            <person name="Miyauchi S."/>
            <person name="Viragh M."/>
            <person name="Kuo A."/>
            <person name="Thoen E."/>
            <person name="Andreopoulos B."/>
            <person name="Lu D."/>
            <person name="Skrede I."/>
            <person name="Drula E."/>
            <person name="Henrissat B."/>
            <person name="Morin E."/>
            <person name="Kohler A."/>
            <person name="Barry K."/>
            <person name="LaButti K."/>
            <person name="Morin E."/>
            <person name="Salamov A."/>
            <person name="Lipzen A."/>
            <person name="Mereny Z."/>
            <person name="Hegedus B."/>
            <person name="Baldrian P."/>
            <person name="Stursova M."/>
            <person name="Weitz H."/>
            <person name="Taylor A."/>
            <person name="Grigoriev I.V."/>
            <person name="Nagy L.G."/>
            <person name="Martin F."/>
            <person name="Kauserud H."/>
        </authorList>
    </citation>
    <scope>NUCLEOTIDE SEQUENCE</scope>
    <source>
        <strain evidence="2">9144</strain>
    </source>
</reference>
<gene>
    <name evidence="2" type="ORF">GGX14DRAFT_400455</name>
</gene>
<dbReference type="EMBL" id="JARJCW010000061">
    <property type="protein sequence ID" value="KAJ7200855.1"/>
    <property type="molecule type" value="Genomic_DNA"/>
</dbReference>
<evidence type="ECO:0000313" key="2">
    <source>
        <dbReference type="EMBL" id="KAJ7200855.1"/>
    </source>
</evidence>
<feature type="compositionally biased region" description="Polar residues" evidence="1">
    <location>
        <begin position="121"/>
        <end position="138"/>
    </location>
</feature>
<feature type="region of interest" description="Disordered" evidence="1">
    <location>
        <begin position="117"/>
        <end position="138"/>
    </location>
</feature>